<evidence type="ECO:0000256" key="6">
    <source>
        <dbReference type="ARBA" id="ARBA00022786"/>
    </source>
</evidence>
<sequence length="330" mass="36390">MSSRNTHWCYVCMQAVRPHGQHMTCPNCSEGFVQELHEIGSGIMNSLNLFRLESDEDFDQDPRLRIMELISALVRRGSAGTGRDIRTRTDTNPDPAMGRDTGPLLILNGSLPSNLAENRGLHILVNGRGNMGDYFMGAGLDALFEQLAMNDRRGPPPASRSVINALPTIRINQRHLQGDSHCPVCTDRFELGIEARELPCKHIYHSDCIVPWLVRHNSCPVCRSELPPQAAGLGNRNSNVDVGDSSANANYRSSGNGGESQGRRNPFSFFWPFRSPNSRFQSSDSGFNSNSGFHSNSGSNNYQQNNAGGSSAAVHDDINQMSYSGWPFDY</sequence>
<name>A0A6P5FYZ3_ANACO</name>
<dbReference type="AlphaFoldDB" id="A0A6P5FYZ3"/>
<keyword evidence="7" id="KW-0862">Zinc</keyword>
<evidence type="ECO:0000313" key="17">
    <source>
        <dbReference type="RefSeq" id="XP_020101279.1"/>
    </source>
</evidence>
<dbReference type="OrthoDB" id="8062037at2759"/>
<dbReference type="Proteomes" id="UP000515123">
    <property type="component" value="Linkage group 13"/>
</dbReference>
<dbReference type="GO" id="GO:0016567">
    <property type="term" value="P:protein ubiquitination"/>
    <property type="evidence" value="ECO:0007669"/>
    <property type="project" value="TreeGrafter"/>
</dbReference>
<dbReference type="CDD" id="cd16667">
    <property type="entry name" value="RING-H2_RNF126-like"/>
    <property type="match status" value="1"/>
</dbReference>
<dbReference type="Pfam" id="PF14369">
    <property type="entry name" value="Zn_ribbon_19"/>
    <property type="match status" value="1"/>
</dbReference>
<keyword evidence="11" id="KW-1185">Reference proteome</keyword>
<dbReference type="GO" id="GO:0061630">
    <property type="term" value="F:ubiquitin protein ligase activity"/>
    <property type="evidence" value="ECO:0007669"/>
    <property type="project" value="UniProtKB-EC"/>
</dbReference>
<dbReference type="RefSeq" id="XP_020101275.1">
    <property type="nucleotide sequence ID" value="XM_020245686.1"/>
</dbReference>
<reference evidence="12 13" key="2">
    <citation type="submission" date="2025-04" db="UniProtKB">
        <authorList>
            <consortium name="RefSeq"/>
        </authorList>
    </citation>
    <scope>IDENTIFICATION</scope>
    <source>
        <tissue evidence="12 13">Leaf</tissue>
    </source>
</reference>
<dbReference type="PANTHER" id="PTHR15710">
    <property type="entry name" value="E3 UBIQUITIN-PROTEIN LIGASE PRAJA"/>
    <property type="match status" value="1"/>
</dbReference>
<evidence type="ECO:0000256" key="1">
    <source>
        <dbReference type="ARBA" id="ARBA00000900"/>
    </source>
</evidence>
<keyword evidence="5 8" id="KW-0863">Zinc-finger</keyword>
<evidence type="ECO:0000313" key="12">
    <source>
        <dbReference type="RefSeq" id="XP_020101273.1"/>
    </source>
</evidence>
<dbReference type="RefSeq" id="XP_020101280.1">
    <property type="nucleotide sequence ID" value="XM_020245691.1"/>
</dbReference>
<evidence type="ECO:0000256" key="2">
    <source>
        <dbReference type="ARBA" id="ARBA00012483"/>
    </source>
</evidence>
<feature type="domain" description="RING-type" evidence="10">
    <location>
        <begin position="182"/>
        <end position="223"/>
    </location>
</feature>
<evidence type="ECO:0000313" key="14">
    <source>
        <dbReference type="RefSeq" id="XP_020101276.1"/>
    </source>
</evidence>
<dbReference type="PROSITE" id="PS50089">
    <property type="entry name" value="ZF_RING_2"/>
    <property type="match status" value="1"/>
</dbReference>
<gene>
    <name evidence="12 13 14 15 16 17 18" type="primary">LOC109719150</name>
</gene>
<evidence type="ECO:0000313" key="15">
    <source>
        <dbReference type="RefSeq" id="XP_020101277.1"/>
    </source>
</evidence>
<dbReference type="GO" id="GO:0005737">
    <property type="term" value="C:cytoplasm"/>
    <property type="evidence" value="ECO:0007669"/>
    <property type="project" value="TreeGrafter"/>
</dbReference>
<evidence type="ECO:0000313" key="18">
    <source>
        <dbReference type="RefSeq" id="XP_020101280.1"/>
    </source>
</evidence>
<evidence type="ECO:0000313" key="16">
    <source>
        <dbReference type="RefSeq" id="XP_020101278.1"/>
    </source>
</evidence>
<reference evidence="11" key="1">
    <citation type="journal article" date="2015" name="Nat. Genet.">
        <title>The pineapple genome and the evolution of CAM photosynthesis.</title>
        <authorList>
            <person name="Ming R."/>
            <person name="VanBuren R."/>
            <person name="Wai C.M."/>
            <person name="Tang H."/>
            <person name="Schatz M.C."/>
            <person name="Bowers J.E."/>
            <person name="Lyons E."/>
            <person name="Wang M.L."/>
            <person name="Chen J."/>
            <person name="Biggers E."/>
            <person name="Zhang J."/>
            <person name="Huang L."/>
            <person name="Zhang L."/>
            <person name="Miao W."/>
            <person name="Zhang J."/>
            <person name="Ye Z."/>
            <person name="Miao C."/>
            <person name="Lin Z."/>
            <person name="Wang H."/>
            <person name="Zhou H."/>
            <person name="Yim W.C."/>
            <person name="Priest H.D."/>
            <person name="Zheng C."/>
            <person name="Woodhouse M."/>
            <person name="Edger P.P."/>
            <person name="Guyot R."/>
            <person name="Guo H.B."/>
            <person name="Guo H."/>
            <person name="Zheng G."/>
            <person name="Singh R."/>
            <person name="Sharma A."/>
            <person name="Min X."/>
            <person name="Zheng Y."/>
            <person name="Lee H."/>
            <person name="Gurtowski J."/>
            <person name="Sedlazeck F.J."/>
            <person name="Harkess A."/>
            <person name="McKain M.R."/>
            <person name="Liao Z."/>
            <person name="Fang J."/>
            <person name="Liu J."/>
            <person name="Zhang X."/>
            <person name="Zhang Q."/>
            <person name="Hu W."/>
            <person name="Qin Y."/>
            <person name="Wang K."/>
            <person name="Chen L.Y."/>
            <person name="Shirley N."/>
            <person name="Lin Y.R."/>
            <person name="Liu L.Y."/>
            <person name="Hernandez A.G."/>
            <person name="Wright C.L."/>
            <person name="Bulone V."/>
            <person name="Tuskan G.A."/>
            <person name="Heath K."/>
            <person name="Zee F."/>
            <person name="Moore P.H."/>
            <person name="Sunkar R."/>
            <person name="Leebens-Mack J.H."/>
            <person name="Mockler T."/>
            <person name="Bennetzen J.L."/>
            <person name="Freeling M."/>
            <person name="Sankoff D."/>
            <person name="Paterson A.H."/>
            <person name="Zhu X."/>
            <person name="Yang X."/>
            <person name="Smith J.A."/>
            <person name="Cushman J.C."/>
            <person name="Paull R.E."/>
            <person name="Yu Q."/>
        </authorList>
    </citation>
    <scope>NUCLEOTIDE SEQUENCE [LARGE SCALE GENOMIC DNA]</scope>
    <source>
        <strain evidence="11">cv. F153</strain>
    </source>
</reference>
<keyword evidence="4" id="KW-0479">Metal-binding</keyword>
<dbReference type="GO" id="GO:0008270">
    <property type="term" value="F:zinc ion binding"/>
    <property type="evidence" value="ECO:0007669"/>
    <property type="project" value="UniProtKB-KW"/>
</dbReference>
<protein>
    <recommendedName>
        <fullName evidence="2">RING-type E3 ubiquitin transferase</fullName>
        <ecNumber evidence="2">2.3.2.27</ecNumber>
    </recommendedName>
</protein>
<comment type="catalytic activity">
    <reaction evidence="1">
        <text>S-ubiquitinyl-[E2 ubiquitin-conjugating enzyme]-L-cysteine + [acceptor protein]-L-lysine = [E2 ubiquitin-conjugating enzyme]-L-cysteine + N(6)-ubiquitinyl-[acceptor protein]-L-lysine.</text>
        <dbReference type="EC" id="2.3.2.27"/>
    </reaction>
</comment>
<dbReference type="InterPro" id="IPR013083">
    <property type="entry name" value="Znf_RING/FYVE/PHD"/>
</dbReference>
<organism evidence="17">
    <name type="scientific">Ananas comosus</name>
    <name type="common">Pineapple</name>
    <name type="synonym">Ananas ananas</name>
    <dbReference type="NCBI Taxonomy" id="4615"/>
    <lineage>
        <taxon>Eukaryota</taxon>
        <taxon>Viridiplantae</taxon>
        <taxon>Streptophyta</taxon>
        <taxon>Embryophyta</taxon>
        <taxon>Tracheophyta</taxon>
        <taxon>Spermatophyta</taxon>
        <taxon>Magnoliopsida</taxon>
        <taxon>Liliopsida</taxon>
        <taxon>Poales</taxon>
        <taxon>Bromeliaceae</taxon>
        <taxon>Bromelioideae</taxon>
        <taxon>Ananas</taxon>
    </lineage>
</organism>
<dbReference type="Gene3D" id="3.30.40.10">
    <property type="entry name" value="Zinc/RING finger domain, C3HC4 (zinc finger)"/>
    <property type="match status" value="1"/>
</dbReference>
<dbReference type="EC" id="2.3.2.27" evidence="2"/>
<dbReference type="RefSeq" id="XP_020101273.1">
    <property type="nucleotide sequence ID" value="XM_020245684.1"/>
</dbReference>
<evidence type="ECO:0000256" key="8">
    <source>
        <dbReference type="PROSITE-ProRule" id="PRU00175"/>
    </source>
</evidence>
<dbReference type="SUPFAM" id="SSF57850">
    <property type="entry name" value="RING/U-box"/>
    <property type="match status" value="1"/>
</dbReference>
<dbReference type="GeneID" id="109719150"/>
<evidence type="ECO:0000256" key="9">
    <source>
        <dbReference type="SAM" id="MobiDB-lite"/>
    </source>
</evidence>
<evidence type="ECO:0000256" key="4">
    <source>
        <dbReference type="ARBA" id="ARBA00022723"/>
    </source>
</evidence>
<dbReference type="PANTHER" id="PTHR15710:SF34">
    <property type="entry name" value="E3 UBIQUITIN-PROTEIN LIGASE RHC1A-RELATED"/>
    <property type="match status" value="1"/>
</dbReference>
<proteinExistence type="predicted"/>
<dbReference type="RefSeq" id="XP_020101278.1">
    <property type="nucleotide sequence ID" value="XM_020245689.1"/>
</dbReference>
<dbReference type="SMART" id="SM00184">
    <property type="entry name" value="RING"/>
    <property type="match status" value="1"/>
</dbReference>
<feature type="region of interest" description="Disordered" evidence="9">
    <location>
        <begin position="281"/>
        <end position="313"/>
    </location>
</feature>
<dbReference type="InterPro" id="IPR001841">
    <property type="entry name" value="Znf_RING"/>
</dbReference>
<evidence type="ECO:0000256" key="5">
    <source>
        <dbReference type="ARBA" id="ARBA00022771"/>
    </source>
</evidence>
<evidence type="ECO:0000313" key="11">
    <source>
        <dbReference type="Proteomes" id="UP000515123"/>
    </source>
</evidence>
<evidence type="ECO:0000259" key="10">
    <source>
        <dbReference type="PROSITE" id="PS50089"/>
    </source>
</evidence>
<dbReference type="RefSeq" id="XP_020101277.1">
    <property type="nucleotide sequence ID" value="XM_020245688.1"/>
</dbReference>
<keyword evidence="3" id="KW-0808">Transferase</keyword>
<dbReference type="RefSeq" id="XP_020101279.1">
    <property type="nucleotide sequence ID" value="XM_020245690.1"/>
</dbReference>
<dbReference type="RefSeq" id="XP_020101276.1">
    <property type="nucleotide sequence ID" value="XM_020245687.1"/>
</dbReference>
<evidence type="ECO:0000313" key="13">
    <source>
        <dbReference type="RefSeq" id="XP_020101275.1"/>
    </source>
</evidence>
<feature type="region of interest" description="Disordered" evidence="9">
    <location>
        <begin position="230"/>
        <end position="263"/>
    </location>
</feature>
<evidence type="ECO:0000256" key="3">
    <source>
        <dbReference type="ARBA" id="ARBA00022679"/>
    </source>
</evidence>
<accession>A0A6P5FYZ3</accession>
<dbReference type="FunFam" id="3.30.40.10:FF:000022">
    <property type="entry name" value="E3 ubiquitin-protein ligase RING1-like"/>
    <property type="match status" value="1"/>
</dbReference>
<feature type="compositionally biased region" description="Polar residues" evidence="9">
    <location>
        <begin position="235"/>
        <end position="254"/>
    </location>
</feature>
<dbReference type="InterPro" id="IPR039525">
    <property type="entry name" value="RNF126-like_zinc-ribbon"/>
</dbReference>
<keyword evidence="6" id="KW-0833">Ubl conjugation pathway</keyword>
<evidence type="ECO:0000256" key="7">
    <source>
        <dbReference type="ARBA" id="ARBA00022833"/>
    </source>
</evidence>
<dbReference type="Pfam" id="PF13639">
    <property type="entry name" value="zf-RING_2"/>
    <property type="match status" value="1"/>
</dbReference>
<feature type="compositionally biased region" description="Low complexity" evidence="9">
    <location>
        <begin position="281"/>
        <end position="311"/>
    </location>
</feature>